<sequence length="209" mass="23865">MPLSRYCDACQVLTLGSAQESWRTVNTKHKHLASIHTGRCIKGVIYYLADIYPTGVCVIMSFDVRYEKFSMIELPSVISKDRVMTYDGKLACLDRRNYLRKLWILEDAENHKWSSHDSISLPVGHFNESLHTCFNLTGCTHAGEFVFVPSVFGKSFYVLFWDPVRNSFRRFVLEGIVDDESLLNNGVQDGSMYALHACPNHIDSQMSLL</sequence>
<dbReference type="InterPro" id="IPR013187">
    <property type="entry name" value="F-box-assoc_dom_typ3"/>
</dbReference>
<dbReference type="OrthoDB" id="1049329at2759"/>
<reference evidence="2" key="1">
    <citation type="submission" date="2020-01" db="EMBL/GenBank/DDBJ databases">
        <authorList>
            <person name="Mishra B."/>
        </authorList>
    </citation>
    <scope>NUCLEOTIDE SEQUENCE [LARGE SCALE GENOMIC DNA]</scope>
</reference>
<dbReference type="Proteomes" id="UP000467841">
    <property type="component" value="Unassembled WGS sequence"/>
</dbReference>
<feature type="domain" description="F-box associated beta-propeller type 3" evidence="1">
    <location>
        <begin position="7"/>
        <end position="202"/>
    </location>
</feature>
<proteinExistence type="predicted"/>
<dbReference type="InterPro" id="IPR017451">
    <property type="entry name" value="F-box-assoc_interact_dom"/>
</dbReference>
<evidence type="ECO:0000313" key="2">
    <source>
        <dbReference type="EMBL" id="CAA7018526.1"/>
    </source>
</evidence>
<dbReference type="PANTHER" id="PTHR31111:SF119">
    <property type="entry name" value="F-BOX DOMAIN-CONTAINING PROTEIN"/>
    <property type="match status" value="1"/>
</dbReference>
<name>A0A6D2HVH4_9BRAS</name>
<dbReference type="PANTHER" id="PTHR31111">
    <property type="entry name" value="BNAA05G37150D PROTEIN-RELATED"/>
    <property type="match status" value="1"/>
</dbReference>
<evidence type="ECO:0000259" key="1">
    <source>
        <dbReference type="Pfam" id="PF08268"/>
    </source>
</evidence>
<protein>
    <recommendedName>
        <fullName evidence="1">F-box associated beta-propeller type 3 domain-containing protein</fullName>
    </recommendedName>
</protein>
<dbReference type="EMBL" id="CACVBM020000388">
    <property type="protein sequence ID" value="CAA7018526.1"/>
    <property type="molecule type" value="Genomic_DNA"/>
</dbReference>
<accession>A0A6D2HVH4</accession>
<comment type="caution">
    <text evidence="2">The sequence shown here is derived from an EMBL/GenBank/DDBJ whole genome shotgun (WGS) entry which is preliminary data.</text>
</comment>
<dbReference type="AlphaFoldDB" id="A0A6D2HVH4"/>
<evidence type="ECO:0000313" key="3">
    <source>
        <dbReference type="Proteomes" id="UP000467841"/>
    </source>
</evidence>
<gene>
    <name evidence="2" type="ORF">MERR_LOCUS5761</name>
</gene>
<dbReference type="Pfam" id="PF08268">
    <property type="entry name" value="FBA_3"/>
    <property type="match status" value="1"/>
</dbReference>
<dbReference type="NCBIfam" id="TIGR01640">
    <property type="entry name" value="F_box_assoc_1"/>
    <property type="match status" value="1"/>
</dbReference>
<organism evidence="2 3">
    <name type="scientific">Microthlaspi erraticum</name>
    <dbReference type="NCBI Taxonomy" id="1685480"/>
    <lineage>
        <taxon>Eukaryota</taxon>
        <taxon>Viridiplantae</taxon>
        <taxon>Streptophyta</taxon>
        <taxon>Embryophyta</taxon>
        <taxon>Tracheophyta</taxon>
        <taxon>Spermatophyta</taxon>
        <taxon>Magnoliopsida</taxon>
        <taxon>eudicotyledons</taxon>
        <taxon>Gunneridae</taxon>
        <taxon>Pentapetalae</taxon>
        <taxon>rosids</taxon>
        <taxon>malvids</taxon>
        <taxon>Brassicales</taxon>
        <taxon>Brassicaceae</taxon>
        <taxon>Coluteocarpeae</taxon>
        <taxon>Microthlaspi</taxon>
    </lineage>
</organism>
<keyword evidence="3" id="KW-1185">Reference proteome</keyword>